<dbReference type="Pfam" id="PF24092">
    <property type="entry name" value="DUF7373_C"/>
    <property type="match status" value="1"/>
</dbReference>
<sequence length="394" mass="41214">MKKSLAVLAASAMLLAGCSSTVAGTPVPDPSGVPKPETGSFATTSRTIGSTTQADGEALEGYRMAETVPFIHEIDAAMHFRGSVRATSRSAIQGMVKGVFGQAAGDVLGAKAEVATSVGASDTQQGTKYDSKKKERGETVVLVRMASPADASSAVGQALRAREKDSSGDDLPAKVETRVPGYDAAIAYTQTYGASVGTATVAFLAYKQYVIGAFGDLSVDQLRTFFDRQTKALDGFQPTPLDKVSTLQLDPEGVAKLTLAPSKGDGGYALPARSAVLRQTDVSRSVKTFADAGVDVVGTGGSTVYRAKDATGAQHVVDEFTDENRKTFTKVEEEKVKGVPGGRCLTFPTYEGATSKMTWCSVAVGRYVAEFNSSQRQQALQGIGAAYLVLKNAT</sequence>
<feature type="chain" id="PRO_5010165578" description="PknH-like extracellular domain-containing protein" evidence="1">
    <location>
        <begin position="24"/>
        <end position="394"/>
    </location>
</feature>
<feature type="signal peptide" evidence="1">
    <location>
        <begin position="1"/>
        <end position="23"/>
    </location>
</feature>
<dbReference type="RefSeq" id="WP_139286307.1">
    <property type="nucleotide sequence ID" value="NZ_CBDRGN010000002.1"/>
</dbReference>
<keyword evidence="1" id="KW-0732">Signal</keyword>
<feature type="domain" description="DUF7373" evidence="2">
    <location>
        <begin position="51"/>
        <end position="248"/>
    </location>
</feature>
<accession>A0A1H5AKG7</accession>
<dbReference type="InterPro" id="IPR055797">
    <property type="entry name" value="DUF7373"/>
</dbReference>
<dbReference type="Pfam" id="PF24088">
    <property type="entry name" value="DUF7373"/>
    <property type="match status" value="1"/>
</dbReference>
<evidence type="ECO:0000313" key="4">
    <source>
        <dbReference type="EMBL" id="SED42916.1"/>
    </source>
</evidence>
<dbReference type="OrthoDB" id="5171545at2"/>
<evidence type="ECO:0008006" key="6">
    <source>
        <dbReference type="Google" id="ProtNLM"/>
    </source>
</evidence>
<evidence type="ECO:0000313" key="5">
    <source>
        <dbReference type="Proteomes" id="UP000182241"/>
    </source>
</evidence>
<dbReference type="AlphaFoldDB" id="A0A1H5AKG7"/>
<keyword evidence="5" id="KW-1185">Reference proteome</keyword>
<gene>
    <name evidence="4" type="ORF">SAMN04489793_4931</name>
</gene>
<evidence type="ECO:0000259" key="2">
    <source>
        <dbReference type="Pfam" id="PF24088"/>
    </source>
</evidence>
<dbReference type="InterPro" id="IPR056463">
    <property type="entry name" value="DUF7373_C"/>
</dbReference>
<reference evidence="5" key="1">
    <citation type="submission" date="2016-10" db="EMBL/GenBank/DDBJ databases">
        <authorList>
            <person name="Varghese N."/>
            <person name="Submissions S."/>
        </authorList>
    </citation>
    <scope>NUCLEOTIDE SEQUENCE [LARGE SCALE GENOMIC DNA]</scope>
    <source>
        <strain evidence="5">DSM 44234</strain>
    </source>
</reference>
<name>A0A1H5AKG7_TSUTY</name>
<protein>
    <recommendedName>
        <fullName evidence="6">PknH-like extracellular domain-containing protein</fullName>
    </recommendedName>
</protein>
<organism evidence="4 5">
    <name type="scientific">Tsukamurella tyrosinosolvens</name>
    <dbReference type="NCBI Taxonomy" id="57704"/>
    <lineage>
        <taxon>Bacteria</taxon>
        <taxon>Bacillati</taxon>
        <taxon>Actinomycetota</taxon>
        <taxon>Actinomycetes</taxon>
        <taxon>Mycobacteriales</taxon>
        <taxon>Tsukamurellaceae</taxon>
        <taxon>Tsukamurella</taxon>
    </lineage>
</organism>
<dbReference type="Proteomes" id="UP000182241">
    <property type="component" value="Unassembled WGS sequence"/>
</dbReference>
<feature type="domain" description="DUF7373" evidence="3">
    <location>
        <begin position="272"/>
        <end position="392"/>
    </location>
</feature>
<dbReference type="PROSITE" id="PS51257">
    <property type="entry name" value="PROKAR_LIPOPROTEIN"/>
    <property type="match status" value="1"/>
</dbReference>
<dbReference type="EMBL" id="FNSA01000003">
    <property type="protein sequence ID" value="SED42916.1"/>
    <property type="molecule type" value="Genomic_DNA"/>
</dbReference>
<proteinExistence type="predicted"/>
<dbReference type="STRING" id="57704.SAMN04489793_4931"/>
<evidence type="ECO:0000259" key="3">
    <source>
        <dbReference type="Pfam" id="PF24092"/>
    </source>
</evidence>
<evidence type="ECO:0000256" key="1">
    <source>
        <dbReference type="SAM" id="SignalP"/>
    </source>
</evidence>